<accession>A0A6G5QK54</accession>
<dbReference type="KEGG" id="crx:CRECT_0379"/>
<dbReference type="InterPro" id="IPR006439">
    <property type="entry name" value="HAD-SF_hydro_IA"/>
</dbReference>
<reference evidence="5 6" key="1">
    <citation type="submission" date="2016-07" db="EMBL/GenBank/DDBJ databases">
        <title>Comparative genomics of the Campylobacter concisus group.</title>
        <authorList>
            <person name="Miller W.G."/>
            <person name="Yee E."/>
            <person name="Chapman M.H."/>
            <person name="Huynh S."/>
            <person name="Bono J.L."/>
            <person name="On S.L.W."/>
            <person name="StLeger J."/>
            <person name="Foster G."/>
            <person name="Parker C.T."/>
        </authorList>
    </citation>
    <scope>NUCLEOTIDE SEQUENCE [LARGE SCALE GENOMIC DNA]</scope>
    <source>
        <strain evidence="5 6">ATCC 33238</strain>
    </source>
</reference>
<dbReference type="GO" id="GO:0005829">
    <property type="term" value="C:cytosol"/>
    <property type="evidence" value="ECO:0007669"/>
    <property type="project" value="TreeGrafter"/>
</dbReference>
<keyword evidence="5" id="KW-0378">Hydrolase</keyword>
<comment type="similarity">
    <text evidence="3">Belongs to the HAD-like hydrolase superfamily. CbbY/CbbZ/Gph/YieH family.</text>
</comment>
<evidence type="ECO:0000313" key="6">
    <source>
        <dbReference type="Proteomes" id="UP000502377"/>
    </source>
</evidence>
<comment type="pathway">
    <text evidence="2">Organic acid metabolism; glycolate biosynthesis; glycolate from 2-phosphoglycolate: step 1/1.</text>
</comment>
<dbReference type="InterPro" id="IPR023198">
    <property type="entry name" value="PGP-like_dom2"/>
</dbReference>
<dbReference type="GO" id="GO:0008967">
    <property type="term" value="F:phosphoglycolate phosphatase activity"/>
    <property type="evidence" value="ECO:0007669"/>
    <property type="project" value="UniProtKB-EC"/>
</dbReference>
<dbReference type="Gene3D" id="3.40.50.1000">
    <property type="entry name" value="HAD superfamily/HAD-like"/>
    <property type="match status" value="1"/>
</dbReference>
<dbReference type="RefSeq" id="WP_004318753.1">
    <property type="nucleotide sequence ID" value="NZ_CP012543.1"/>
</dbReference>
<organism evidence="5 6">
    <name type="scientific">Campylobacter rectus</name>
    <name type="common">Wolinella recta</name>
    <dbReference type="NCBI Taxonomy" id="203"/>
    <lineage>
        <taxon>Bacteria</taxon>
        <taxon>Pseudomonadati</taxon>
        <taxon>Campylobacterota</taxon>
        <taxon>Epsilonproteobacteria</taxon>
        <taxon>Campylobacterales</taxon>
        <taxon>Campylobacteraceae</taxon>
        <taxon>Campylobacter</taxon>
    </lineage>
</organism>
<sequence length="221" mass="23413">MKKTILFDLDGTLIDSTPAILDGFGAAFRAHGEPAPKPEAIKALVGHPLDVMFAGLGAPTQLVSDYIAVYKARYEQVFLEQTSLLEGAAGALALAGEVADVGVVTTKTSKFSVILLEHLGVMKFIKTVIGRDDVVNPKPDPEPIKTALERLGKTSAQDRASAFMIGDTTMDLEAAKHAGIAGVGLVCGYGKEADLREYSSLIFANAFDAVKFIAASERRGM</sequence>
<dbReference type="EC" id="3.1.3.18" evidence="4"/>
<dbReference type="PANTHER" id="PTHR43434:SF1">
    <property type="entry name" value="PHOSPHOGLYCOLATE PHOSPHATASE"/>
    <property type="match status" value="1"/>
</dbReference>
<evidence type="ECO:0000256" key="4">
    <source>
        <dbReference type="ARBA" id="ARBA00013078"/>
    </source>
</evidence>
<dbReference type="Proteomes" id="UP000502377">
    <property type="component" value="Chromosome"/>
</dbReference>
<comment type="catalytic activity">
    <reaction evidence="1">
        <text>2-phosphoglycolate + H2O = glycolate + phosphate</text>
        <dbReference type="Rhea" id="RHEA:14369"/>
        <dbReference type="ChEBI" id="CHEBI:15377"/>
        <dbReference type="ChEBI" id="CHEBI:29805"/>
        <dbReference type="ChEBI" id="CHEBI:43474"/>
        <dbReference type="ChEBI" id="CHEBI:58033"/>
        <dbReference type="EC" id="3.1.3.18"/>
    </reaction>
</comment>
<dbReference type="Gene3D" id="1.10.150.240">
    <property type="entry name" value="Putative phosphatase, domain 2"/>
    <property type="match status" value="1"/>
</dbReference>
<dbReference type="InterPro" id="IPR036412">
    <property type="entry name" value="HAD-like_sf"/>
</dbReference>
<dbReference type="SFLD" id="SFLDS00003">
    <property type="entry name" value="Haloacid_Dehalogenase"/>
    <property type="match status" value="1"/>
</dbReference>
<evidence type="ECO:0000256" key="1">
    <source>
        <dbReference type="ARBA" id="ARBA00000830"/>
    </source>
</evidence>
<dbReference type="AlphaFoldDB" id="A0A6G5QK54"/>
<dbReference type="InterPro" id="IPR041492">
    <property type="entry name" value="HAD_2"/>
</dbReference>
<dbReference type="Pfam" id="PF13419">
    <property type="entry name" value="HAD_2"/>
    <property type="match status" value="1"/>
</dbReference>
<dbReference type="SUPFAM" id="SSF56784">
    <property type="entry name" value="HAD-like"/>
    <property type="match status" value="1"/>
</dbReference>
<name>A0A6G5QK54_CAMRE</name>
<evidence type="ECO:0000256" key="3">
    <source>
        <dbReference type="ARBA" id="ARBA00006171"/>
    </source>
</evidence>
<protein>
    <recommendedName>
        <fullName evidence="4">phosphoglycolate phosphatase</fullName>
        <ecNumber evidence="4">3.1.3.18</ecNumber>
    </recommendedName>
</protein>
<dbReference type="InterPro" id="IPR050155">
    <property type="entry name" value="HAD-like_hydrolase_sf"/>
</dbReference>
<evidence type="ECO:0000313" key="5">
    <source>
        <dbReference type="EMBL" id="QCD46075.1"/>
    </source>
</evidence>
<dbReference type="SFLD" id="SFLDG01129">
    <property type="entry name" value="C1.5:_HAD__Beta-PGM__Phosphata"/>
    <property type="match status" value="1"/>
</dbReference>
<dbReference type="EMBL" id="CP012543">
    <property type="protein sequence ID" value="QCD46075.1"/>
    <property type="molecule type" value="Genomic_DNA"/>
</dbReference>
<proteinExistence type="inferred from homology"/>
<evidence type="ECO:0000256" key="2">
    <source>
        <dbReference type="ARBA" id="ARBA00004818"/>
    </source>
</evidence>
<gene>
    <name evidence="5" type="ORF">CRECT_0379</name>
</gene>
<dbReference type="PANTHER" id="PTHR43434">
    <property type="entry name" value="PHOSPHOGLYCOLATE PHOSPHATASE"/>
    <property type="match status" value="1"/>
</dbReference>
<dbReference type="GO" id="GO:0006281">
    <property type="term" value="P:DNA repair"/>
    <property type="evidence" value="ECO:0007669"/>
    <property type="project" value="TreeGrafter"/>
</dbReference>
<dbReference type="NCBIfam" id="TIGR01549">
    <property type="entry name" value="HAD-SF-IA-v1"/>
    <property type="match status" value="1"/>
</dbReference>
<dbReference type="InterPro" id="IPR023214">
    <property type="entry name" value="HAD_sf"/>
</dbReference>